<proteinExistence type="predicted"/>
<evidence type="ECO:0000313" key="2">
    <source>
        <dbReference type="Proteomes" id="UP001164439"/>
    </source>
</evidence>
<name>A0ABY7KQH6_9ACTN</name>
<reference evidence="1" key="1">
    <citation type="submission" date="2022-12" db="EMBL/GenBank/DDBJ databases">
        <authorList>
            <person name="Ruckert C."/>
            <person name="Busche T."/>
            <person name="Kalinowski J."/>
            <person name="Wittmann C."/>
        </authorList>
    </citation>
    <scope>NUCLEOTIDE SEQUENCE</scope>
    <source>
        <strain evidence="1">DSM 40467</strain>
    </source>
</reference>
<dbReference type="Proteomes" id="UP001164439">
    <property type="component" value="Chromosome"/>
</dbReference>
<keyword evidence="2" id="KW-1185">Reference proteome</keyword>
<gene>
    <name evidence="1" type="ORF">STRCI_008465</name>
</gene>
<accession>A0ABY7KQH6</accession>
<dbReference type="RefSeq" id="WP_269664304.1">
    <property type="nucleotide sequence ID" value="NZ_CP114413.1"/>
</dbReference>
<dbReference type="EMBL" id="CP114413">
    <property type="protein sequence ID" value="WAZ26818.1"/>
    <property type="molecule type" value="Genomic_DNA"/>
</dbReference>
<evidence type="ECO:0000313" key="1">
    <source>
        <dbReference type="EMBL" id="WAZ26818.1"/>
    </source>
</evidence>
<organism evidence="1 2">
    <name type="scientific">Streptomyces cinnabarinus</name>
    <dbReference type="NCBI Taxonomy" id="67287"/>
    <lineage>
        <taxon>Bacteria</taxon>
        <taxon>Bacillati</taxon>
        <taxon>Actinomycetota</taxon>
        <taxon>Actinomycetes</taxon>
        <taxon>Kitasatosporales</taxon>
        <taxon>Streptomycetaceae</taxon>
        <taxon>Streptomyces</taxon>
    </lineage>
</organism>
<sequence length="132" mass="14103">MAAAIPVLAASTLVTGCSSYDPAQASAWQRDYCVKLAAWQSARDTMVSSAGGVDASDWQKIEWPEYDRAEEAGSEAIDAAQVLDRENLDHASSHIFDDTEKAVIDRNADAEARAVIYCSGSGFEDLVQGTGN</sequence>
<evidence type="ECO:0008006" key="3">
    <source>
        <dbReference type="Google" id="ProtNLM"/>
    </source>
</evidence>
<protein>
    <recommendedName>
        <fullName evidence="3">Lipoprotein</fullName>
    </recommendedName>
</protein>